<sequence length="184" mass="20787">MCGNKKLNTGEVVAWQKGKMMAPRWRDKRDVCLMSIVHNTSNVMVRTKGGKEIMKPQVVIDYNNTMGGVDRADQAMTFYPAMRKQKISTTRRSSGIFLSNACGMPTSCKKKSDKPVFHSDLIWKVAERIFVKHQTPSMAVNRDGHRAFGVVNPECLTGRHFMDYIPPTEKKSAPTRMCVVCCLK</sequence>
<keyword evidence="3" id="KW-1185">Reference proteome</keyword>
<gene>
    <name evidence="2" type="ORF">PECUL_23A043032</name>
</gene>
<dbReference type="Proteomes" id="UP001295444">
    <property type="component" value="Chromosome 02"/>
</dbReference>
<protein>
    <recommendedName>
        <fullName evidence="1">PiggyBac transposable element-derived protein domain-containing protein</fullName>
    </recommendedName>
</protein>
<evidence type="ECO:0000313" key="3">
    <source>
        <dbReference type="Proteomes" id="UP001295444"/>
    </source>
</evidence>
<reference evidence="2" key="1">
    <citation type="submission" date="2022-03" db="EMBL/GenBank/DDBJ databases">
        <authorList>
            <person name="Alioto T."/>
            <person name="Alioto T."/>
            <person name="Gomez Garrido J."/>
        </authorList>
    </citation>
    <scope>NUCLEOTIDE SEQUENCE</scope>
</reference>
<name>A0AAD1RC55_PELCU</name>
<dbReference type="InterPro" id="IPR029526">
    <property type="entry name" value="PGBD"/>
</dbReference>
<proteinExistence type="predicted"/>
<dbReference type="PANTHER" id="PTHR46599">
    <property type="entry name" value="PIGGYBAC TRANSPOSABLE ELEMENT-DERIVED PROTEIN 4"/>
    <property type="match status" value="1"/>
</dbReference>
<accession>A0AAD1RC55</accession>
<organism evidence="2 3">
    <name type="scientific">Pelobates cultripes</name>
    <name type="common">Western spadefoot toad</name>
    <dbReference type="NCBI Taxonomy" id="61616"/>
    <lineage>
        <taxon>Eukaryota</taxon>
        <taxon>Metazoa</taxon>
        <taxon>Chordata</taxon>
        <taxon>Craniata</taxon>
        <taxon>Vertebrata</taxon>
        <taxon>Euteleostomi</taxon>
        <taxon>Amphibia</taxon>
        <taxon>Batrachia</taxon>
        <taxon>Anura</taxon>
        <taxon>Pelobatoidea</taxon>
        <taxon>Pelobatidae</taxon>
        <taxon>Pelobates</taxon>
    </lineage>
</organism>
<feature type="domain" description="PiggyBac transposable element-derived protein" evidence="1">
    <location>
        <begin position="5"/>
        <end position="93"/>
    </location>
</feature>
<evidence type="ECO:0000259" key="1">
    <source>
        <dbReference type="Pfam" id="PF13843"/>
    </source>
</evidence>
<dbReference type="EMBL" id="OW240913">
    <property type="protein sequence ID" value="CAH2247968.1"/>
    <property type="molecule type" value="Genomic_DNA"/>
</dbReference>
<dbReference type="PANTHER" id="PTHR46599:SF3">
    <property type="entry name" value="PIGGYBAC TRANSPOSABLE ELEMENT-DERIVED PROTEIN 4"/>
    <property type="match status" value="1"/>
</dbReference>
<dbReference type="AlphaFoldDB" id="A0AAD1RC55"/>
<dbReference type="Pfam" id="PF13843">
    <property type="entry name" value="DDE_Tnp_1_7"/>
    <property type="match status" value="1"/>
</dbReference>
<evidence type="ECO:0000313" key="2">
    <source>
        <dbReference type="EMBL" id="CAH2247968.1"/>
    </source>
</evidence>